<dbReference type="RefSeq" id="WP_045081451.1">
    <property type="nucleotide sequence ID" value="NZ_JSVU01000010.1"/>
</dbReference>
<dbReference type="SUPFAM" id="SSF109854">
    <property type="entry name" value="DinB/YfiT-like putative metalloenzymes"/>
    <property type="match status" value="1"/>
</dbReference>
<evidence type="ECO:0000313" key="4">
    <source>
        <dbReference type="Proteomes" id="UP000033497"/>
    </source>
</evidence>
<dbReference type="InterPro" id="IPR034660">
    <property type="entry name" value="DinB/YfiT-like"/>
</dbReference>
<evidence type="ECO:0000256" key="2">
    <source>
        <dbReference type="ARBA" id="ARBA00022723"/>
    </source>
</evidence>
<dbReference type="InterPro" id="IPR007837">
    <property type="entry name" value="DinB"/>
</dbReference>
<accession>A0ABR5DFN3</accession>
<evidence type="ECO:0000256" key="1">
    <source>
        <dbReference type="ARBA" id="ARBA00008635"/>
    </source>
</evidence>
<name>A0ABR5DFN3_9FLAO</name>
<dbReference type="EMBL" id="JSVU01000010">
    <property type="protein sequence ID" value="KJJ37559.1"/>
    <property type="molecule type" value="Genomic_DNA"/>
</dbReference>
<dbReference type="Gene3D" id="1.20.120.450">
    <property type="entry name" value="dinb family like domain"/>
    <property type="match status" value="1"/>
</dbReference>
<proteinExistence type="inferred from homology"/>
<reference evidence="3 4" key="1">
    <citation type="submission" date="2014-10" db="EMBL/GenBank/DDBJ databases">
        <title>Genome sequencing of Vitellibacter vladivostokensis KMM 3516.</title>
        <authorList>
            <person name="Thevarajoo S."/>
            <person name="Selvaratnam C."/>
            <person name="Goh K.M."/>
            <person name="Chong C.S."/>
        </authorList>
    </citation>
    <scope>NUCLEOTIDE SEQUENCE [LARGE SCALE GENOMIC DNA]</scope>
    <source>
        <strain evidence="3 4">KMM 3516</strain>
    </source>
</reference>
<gene>
    <name evidence="3" type="ORF">MB09_13530</name>
</gene>
<dbReference type="Pfam" id="PF05163">
    <property type="entry name" value="DinB"/>
    <property type="match status" value="1"/>
</dbReference>
<evidence type="ECO:0000313" key="3">
    <source>
        <dbReference type="EMBL" id="KJJ37559.1"/>
    </source>
</evidence>
<keyword evidence="4" id="KW-1185">Reference proteome</keyword>
<comment type="similarity">
    <text evidence="1">Belongs to the DinB family.</text>
</comment>
<comment type="caution">
    <text evidence="3">The sequence shown here is derived from an EMBL/GenBank/DDBJ whole genome shotgun (WGS) entry which is preliminary data.</text>
</comment>
<organism evidence="3 4">
    <name type="scientific">Aequorivita vladivostokensis</name>
    <dbReference type="NCBI Taxonomy" id="171194"/>
    <lineage>
        <taxon>Bacteria</taxon>
        <taxon>Pseudomonadati</taxon>
        <taxon>Bacteroidota</taxon>
        <taxon>Flavobacteriia</taxon>
        <taxon>Flavobacteriales</taxon>
        <taxon>Flavobacteriaceae</taxon>
        <taxon>Aequorivita</taxon>
    </lineage>
</organism>
<evidence type="ECO:0008006" key="5">
    <source>
        <dbReference type="Google" id="ProtNLM"/>
    </source>
</evidence>
<dbReference type="Proteomes" id="UP000033497">
    <property type="component" value="Unassembled WGS sequence"/>
</dbReference>
<sequence length="147" mass="16867">MKTFFQDTFQYTHHSNLSVISAVQDNPSLFTGRAGVLICHTLNAHHIWNHRISGSSPSFSVWGALALNQLQEVETENFSQSLQIIEKEDFDEKISYQNTKGQTFVNSVSEILFHIINHSTYHRGQIVNLLKQEGVPPLVTDYIFYKR</sequence>
<dbReference type="PANTHER" id="PTHR37302:SF3">
    <property type="entry name" value="DAMAGE-INDUCIBLE PROTEIN DINB"/>
    <property type="match status" value="1"/>
</dbReference>
<dbReference type="PANTHER" id="PTHR37302">
    <property type="entry name" value="SLR1116 PROTEIN"/>
    <property type="match status" value="1"/>
</dbReference>
<keyword evidence="2" id="KW-0479">Metal-binding</keyword>
<protein>
    <recommendedName>
        <fullName evidence="5">Damage-inducible protein DinB</fullName>
    </recommendedName>
</protein>